<comment type="caution">
    <text evidence="1">The sequence shown here is derived from an EMBL/GenBank/DDBJ whole genome shotgun (WGS) entry which is preliminary data.</text>
</comment>
<accession>A0ACC0PK62</accession>
<gene>
    <name evidence="1" type="ORF">RHMOL_Rhmol03G0258200</name>
</gene>
<protein>
    <submittedName>
        <fullName evidence="1">Uncharacterized protein</fullName>
    </submittedName>
</protein>
<evidence type="ECO:0000313" key="1">
    <source>
        <dbReference type="EMBL" id="KAI8565427.1"/>
    </source>
</evidence>
<dbReference type="Proteomes" id="UP001062846">
    <property type="component" value="Chromosome 3"/>
</dbReference>
<keyword evidence="2" id="KW-1185">Reference proteome</keyword>
<name>A0ACC0PK62_RHOML</name>
<proteinExistence type="predicted"/>
<dbReference type="EMBL" id="CM046390">
    <property type="protein sequence ID" value="KAI8565427.1"/>
    <property type="molecule type" value="Genomic_DNA"/>
</dbReference>
<sequence length="531" mass="58934">MASTLIPHRNFIGQNFEQTLNQSMQDLLDSRTRDFSTFSSNFFTLMQARANPPLETIWVYSALSFKRTNLPKDDIFDRVSAAEDLFQSVAGFSASCSSSKSIVLLAPVMYEVCRLVADLEGKEELGAKREKKVVREIKSLVDAVLGSISVCCSANDDGECEVGFSRPFEDLIRVWIGENSEGKELFKLFFPLLVDEIVGRLSVEGTSFSEVAGVVIAEAFLLKLCLDFRWGDSEPELEKELRNWAVGSITGFRNFHFFDTLVRILLEQTLPVNSLLSSEDEVSLRNVIYDAVILAEYSFLNLDKLVDLPAKCVTSLAIARVLVTHEATELFRRKGDQTKAISYINAFSGSKLPTQLVKLVSNEIGMGSKAGQPRGLSPKALMKWLLNIEDQGFRLLDGIAQYKSRLTFDILEAEHEQLAYDRRGRKTDADLGFFIDNKGEGEDGSENDERAKESMNAAFVKAARTMTSAENGGGRKRKGGSSGGKKKHIKFLKYNLHNDSGASGENSAFLRNHEASTGSEVEDPLSDEDID</sequence>
<evidence type="ECO:0000313" key="2">
    <source>
        <dbReference type="Proteomes" id="UP001062846"/>
    </source>
</evidence>
<reference evidence="1" key="1">
    <citation type="submission" date="2022-02" db="EMBL/GenBank/DDBJ databases">
        <title>Plant Genome Project.</title>
        <authorList>
            <person name="Zhang R.-G."/>
        </authorList>
    </citation>
    <scope>NUCLEOTIDE SEQUENCE</scope>
    <source>
        <strain evidence="1">AT1</strain>
    </source>
</reference>
<organism evidence="1 2">
    <name type="scientific">Rhododendron molle</name>
    <name type="common">Chinese azalea</name>
    <name type="synonym">Azalea mollis</name>
    <dbReference type="NCBI Taxonomy" id="49168"/>
    <lineage>
        <taxon>Eukaryota</taxon>
        <taxon>Viridiplantae</taxon>
        <taxon>Streptophyta</taxon>
        <taxon>Embryophyta</taxon>
        <taxon>Tracheophyta</taxon>
        <taxon>Spermatophyta</taxon>
        <taxon>Magnoliopsida</taxon>
        <taxon>eudicotyledons</taxon>
        <taxon>Gunneridae</taxon>
        <taxon>Pentapetalae</taxon>
        <taxon>asterids</taxon>
        <taxon>Ericales</taxon>
        <taxon>Ericaceae</taxon>
        <taxon>Ericoideae</taxon>
        <taxon>Rhodoreae</taxon>
        <taxon>Rhododendron</taxon>
    </lineage>
</organism>